<evidence type="ECO:0000256" key="4">
    <source>
        <dbReference type="ARBA" id="ARBA00022989"/>
    </source>
</evidence>
<feature type="transmembrane region" description="Helical" evidence="6">
    <location>
        <begin position="200"/>
        <end position="226"/>
    </location>
</feature>
<feature type="transmembrane region" description="Helical" evidence="6">
    <location>
        <begin position="96"/>
        <end position="117"/>
    </location>
</feature>
<evidence type="ECO:0000259" key="7">
    <source>
        <dbReference type="Pfam" id="PF05425"/>
    </source>
</evidence>
<protein>
    <submittedName>
        <fullName evidence="8">Putative copper resistance protein D</fullName>
    </submittedName>
</protein>
<dbReference type="Pfam" id="PF05425">
    <property type="entry name" value="CopD"/>
    <property type="match status" value="1"/>
</dbReference>
<dbReference type="InterPro" id="IPR032694">
    <property type="entry name" value="CopC/D"/>
</dbReference>
<proteinExistence type="predicted"/>
<dbReference type="InterPro" id="IPR008457">
    <property type="entry name" value="Cu-R_CopD_dom"/>
</dbReference>
<reference evidence="8 9" key="1">
    <citation type="submission" date="2019-03" db="EMBL/GenBank/DDBJ databases">
        <title>Genomic Encyclopedia of Type Strains, Phase III (KMG-III): the genomes of soil and plant-associated and newly described type strains.</title>
        <authorList>
            <person name="Whitman W."/>
        </authorList>
    </citation>
    <scope>NUCLEOTIDE SEQUENCE [LARGE SCALE GENOMIC DNA]</scope>
    <source>
        <strain evidence="8 9">VKM Ac-2527</strain>
    </source>
</reference>
<keyword evidence="2" id="KW-1003">Cell membrane</keyword>
<feature type="transmembrane region" description="Helical" evidence="6">
    <location>
        <begin position="322"/>
        <end position="340"/>
    </location>
</feature>
<evidence type="ECO:0000256" key="6">
    <source>
        <dbReference type="SAM" id="Phobius"/>
    </source>
</evidence>
<comment type="caution">
    <text evidence="8">The sequence shown here is derived from an EMBL/GenBank/DDBJ whole genome shotgun (WGS) entry which is preliminary data.</text>
</comment>
<dbReference type="PANTHER" id="PTHR34820">
    <property type="entry name" value="INNER MEMBRANE PROTEIN YEBZ"/>
    <property type="match status" value="1"/>
</dbReference>
<keyword evidence="4 6" id="KW-1133">Transmembrane helix</keyword>
<organism evidence="8 9">
    <name type="scientific">Kribbella caucasensis</name>
    <dbReference type="NCBI Taxonomy" id="2512215"/>
    <lineage>
        <taxon>Bacteria</taxon>
        <taxon>Bacillati</taxon>
        <taxon>Actinomycetota</taxon>
        <taxon>Actinomycetes</taxon>
        <taxon>Propionibacteriales</taxon>
        <taxon>Kribbellaceae</taxon>
        <taxon>Kribbella</taxon>
    </lineage>
</organism>
<keyword evidence="9" id="KW-1185">Reference proteome</keyword>
<dbReference type="GO" id="GO:0005886">
    <property type="term" value="C:plasma membrane"/>
    <property type="evidence" value="ECO:0007669"/>
    <property type="project" value="UniProtKB-SubCell"/>
</dbReference>
<dbReference type="Proteomes" id="UP000295388">
    <property type="component" value="Unassembled WGS sequence"/>
</dbReference>
<dbReference type="GO" id="GO:0006825">
    <property type="term" value="P:copper ion transport"/>
    <property type="evidence" value="ECO:0007669"/>
    <property type="project" value="InterPro"/>
</dbReference>
<dbReference type="OrthoDB" id="3518068at2"/>
<evidence type="ECO:0000256" key="3">
    <source>
        <dbReference type="ARBA" id="ARBA00022692"/>
    </source>
</evidence>
<feature type="transmembrane region" description="Helical" evidence="6">
    <location>
        <begin position="238"/>
        <end position="261"/>
    </location>
</feature>
<feature type="transmembrane region" description="Helical" evidence="6">
    <location>
        <begin position="137"/>
        <end position="161"/>
    </location>
</feature>
<evidence type="ECO:0000256" key="1">
    <source>
        <dbReference type="ARBA" id="ARBA00004651"/>
    </source>
</evidence>
<feature type="transmembrane region" description="Helical" evidence="6">
    <location>
        <begin position="59"/>
        <end position="84"/>
    </location>
</feature>
<feature type="transmembrane region" description="Helical" evidence="6">
    <location>
        <begin position="18"/>
        <end position="39"/>
    </location>
</feature>
<feature type="transmembrane region" description="Helical" evidence="6">
    <location>
        <begin position="281"/>
        <end position="302"/>
    </location>
</feature>
<evidence type="ECO:0000313" key="9">
    <source>
        <dbReference type="Proteomes" id="UP000295388"/>
    </source>
</evidence>
<keyword evidence="3 6" id="KW-0812">Transmembrane</keyword>
<comment type="subcellular location">
    <subcellularLocation>
        <location evidence="1">Cell membrane</location>
        <topology evidence="1">Multi-pass membrane protein</topology>
    </subcellularLocation>
</comment>
<dbReference type="EMBL" id="SNWQ01000017">
    <property type="protein sequence ID" value="TDO44021.1"/>
    <property type="molecule type" value="Genomic_DNA"/>
</dbReference>
<keyword evidence="5 6" id="KW-0472">Membrane</keyword>
<evidence type="ECO:0000256" key="2">
    <source>
        <dbReference type="ARBA" id="ARBA00022475"/>
    </source>
</evidence>
<name>A0A4R6K6R5_9ACTN</name>
<accession>A0A4R6K6R5</accession>
<evidence type="ECO:0000313" key="8">
    <source>
        <dbReference type="EMBL" id="TDO44021.1"/>
    </source>
</evidence>
<dbReference type="RefSeq" id="WP_133803547.1">
    <property type="nucleotide sequence ID" value="NZ_SNWQ01000017.1"/>
</dbReference>
<dbReference type="PANTHER" id="PTHR34820:SF4">
    <property type="entry name" value="INNER MEMBRANE PROTEIN YEBZ"/>
    <property type="match status" value="1"/>
</dbReference>
<sequence>METTTVTAPVRRSGRRTLVFAGIAALSVVALVWAIMVTRPDPEPAVAMTSPGLAYTTPLARFASNAAAIAAVGSALFLLLLGAAGRARYAAIADRARVIAVGAGLIWVTASTTTWWLQAASVSESGSTMPFAGLASYALRVSSGRALVVTVLAAAAFTLLALTKPHNWWAEGCLAVALIGLIAVPLTGHASQSTAMWLTSPAICLHLCAVSLWVGGLALTAVLVSAHRSALALVLPRFSTVAGLSLATVAVTGFLLAGPRLLKDATPDPFALVNVMMHSPAGWLVTGKLIGLMLLAATGGYIRQFLMPSVQREETSGLAKLATVEVTLMAVTIALATALARPL</sequence>
<feature type="domain" description="Copper resistance protein D" evidence="7">
    <location>
        <begin position="234"/>
        <end position="339"/>
    </location>
</feature>
<dbReference type="AlphaFoldDB" id="A0A4R6K6R5"/>
<gene>
    <name evidence="8" type="ORF">EV643_11744</name>
</gene>
<feature type="transmembrane region" description="Helical" evidence="6">
    <location>
        <begin position="168"/>
        <end position="188"/>
    </location>
</feature>
<evidence type="ECO:0000256" key="5">
    <source>
        <dbReference type="ARBA" id="ARBA00023136"/>
    </source>
</evidence>